<comment type="similarity">
    <text evidence="1">Belongs to the asparagine synthetase family.</text>
</comment>
<sequence>MCGILVSCVLPLHLAQRDSHNGTANGRLDADTSRKELAARLQSGIDMIQNRGPDGSGVWTSRDGRVGLAHCRLAINDLSPRGSQPLHSVDGKMHAVVNGELYENERLREVCAAEHGFEFAGSSDSELVVALYSIYGAPAMFEHLRGEFAFVLLDEREGSRRVMAGRDRFGIKPLLWTVVGDRLLLAPEAKAFLPMGWKPEWDVGGIAGCGWMLDERTVFKGVNKVMPGCWMEMTDERGVEMHRYWDADYPDKTKQDPRTVDDMMVGVRERLVEAVRLRLRADVPVGVYLSGGIDSSVVAGIVTDLIRNEDVRLGSERASRLKCFSIQFAQGSGYDESEIAARTADWLGAEMMTVNMTEDRLAADFAQTAYQTEHHHFDLNSVAKFALSKLVREHGIKVVLTGEGSDEHFCGYPIFAPEFLAEPDLAMPETPLARDDDLRERLLEAVTAKVGTAWRAHAAGEKSEKGKLGPEARHGNSMEAGLVAWQPPSYLYSERVRQRHLDGWDARKAVRGSHPPAVRAKMANKWHPAHSALYAWNTSCLSNIILTCLGDRSEMAHGVEGRTPFLDHRLAEFVNSLPPSVKLAYDDETASDRETEGRLSEKWILREAARPYVTDELYGRKKMAFWAPVRWPRGGRLHDMFGALLTREAVEELGFVDWAVVEEALGRAFDDGADQLAFQLLCYGRCGMKSLGIHLQERDRIVTLFCPSQGRT</sequence>
<dbReference type="InterPro" id="IPR001962">
    <property type="entry name" value="Asn_synthase"/>
</dbReference>
<evidence type="ECO:0000256" key="1">
    <source>
        <dbReference type="ARBA" id="ARBA00005752"/>
    </source>
</evidence>
<dbReference type="InterPro" id="IPR029055">
    <property type="entry name" value="Ntn_hydrolases_N"/>
</dbReference>
<dbReference type="PANTHER" id="PTHR43284">
    <property type="entry name" value="ASPARAGINE SYNTHETASE (GLUTAMINE-HYDROLYZING)"/>
    <property type="match status" value="1"/>
</dbReference>
<dbReference type="Gene3D" id="3.40.50.620">
    <property type="entry name" value="HUPs"/>
    <property type="match status" value="2"/>
</dbReference>
<dbReference type="Pfam" id="PF13522">
    <property type="entry name" value="GATase_6"/>
    <property type="match status" value="1"/>
</dbReference>
<organism evidence="9 10">
    <name type="scientific">Ophiocordyceps camponoti-floridani</name>
    <dbReference type="NCBI Taxonomy" id="2030778"/>
    <lineage>
        <taxon>Eukaryota</taxon>
        <taxon>Fungi</taxon>
        <taxon>Dikarya</taxon>
        <taxon>Ascomycota</taxon>
        <taxon>Pezizomycotina</taxon>
        <taxon>Sordariomycetes</taxon>
        <taxon>Hypocreomycetidae</taxon>
        <taxon>Hypocreales</taxon>
        <taxon>Ophiocordycipitaceae</taxon>
        <taxon>Ophiocordyceps</taxon>
    </lineage>
</organism>
<dbReference type="InterPro" id="IPR014729">
    <property type="entry name" value="Rossmann-like_a/b/a_fold"/>
</dbReference>
<feature type="binding site" evidence="6">
    <location>
        <position position="326"/>
    </location>
    <ligand>
        <name>ATP</name>
        <dbReference type="ChEBI" id="CHEBI:30616"/>
    </ligand>
</feature>
<feature type="domain" description="Glutamine amidotransferase type-2" evidence="8">
    <location>
        <begin position="2"/>
        <end position="236"/>
    </location>
</feature>
<dbReference type="Proteomes" id="UP000562929">
    <property type="component" value="Unassembled WGS sequence"/>
</dbReference>
<dbReference type="GO" id="GO:0005829">
    <property type="term" value="C:cytosol"/>
    <property type="evidence" value="ECO:0007669"/>
    <property type="project" value="TreeGrafter"/>
</dbReference>
<dbReference type="InterPro" id="IPR017932">
    <property type="entry name" value="GATase_2_dom"/>
</dbReference>
<gene>
    <name evidence="9" type="ORF">GQ602_004568</name>
</gene>
<dbReference type="PIRSF" id="PIRSF001589">
    <property type="entry name" value="Asn_synthetase_glu-h"/>
    <property type="match status" value="1"/>
</dbReference>
<evidence type="ECO:0000256" key="6">
    <source>
        <dbReference type="PIRSR" id="PIRSR001589-2"/>
    </source>
</evidence>
<dbReference type="CDD" id="cd00712">
    <property type="entry name" value="AsnB"/>
    <property type="match status" value="1"/>
</dbReference>
<keyword evidence="2 5" id="KW-0547">Nucleotide-binding</keyword>
<feature type="site" description="Important for beta-aspartyl-AMP intermediate formation" evidence="7">
    <location>
        <position position="403"/>
    </location>
</feature>
<dbReference type="CDD" id="cd01991">
    <property type="entry name" value="Asn_synthase_B_C"/>
    <property type="match status" value="1"/>
</dbReference>
<dbReference type="Pfam" id="PF00733">
    <property type="entry name" value="Asn_synthase"/>
    <property type="match status" value="1"/>
</dbReference>
<dbReference type="NCBIfam" id="TIGR01536">
    <property type="entry name" value="asn_synth_AEB"/>
    <property type="match status" value="1"/>
</dbReference>
<evidence type="ECO:0000313" key="9">
    <source>
        <dbReference type="EMBL" id="KAF4587875.1"/>
    </source>
</evidence>
<dbReference type="PANTHER" id="PTHR43284:SF1">
    <property type="entry name" value="ASPARAGINE SYNTHETASE"/>
    <property type="match status" value="1"/>
</dbReference>
<reference evidence="9 10" key="1">
    <citation type="journal article" date="2020" name="G3 (Bethesda)">
        <title>Genetic Underpinnings of Host Manipulation by Ophiocordyceps as Revealed by Comparative Transcriptomics.</title>
        <authorList>
            <person name="Will I."/>
            <person name="Das B."/>
            <person name="Trinh T."/>
            <person name="Brachmann A."/>
            <person name="Ohm R.A."/>
            <person name="de Bekker C."/>
        </authorList>
    </citation>
    <scope>NUCLEOTIDE SEQUENCE [LARGE SCALE GENOMIC DNA]</scope>
    <source>
        <strain evidence="9 10">EC05</strain>
    </source>
</reference>
<dbReference type="GO" id="GO:0006529">
    <property type="term" value="P:asparagine biosynthetic process"/>
    <property type="evidence" value="ECO:0007669"/>
    <property type="project" value="InterPro"/>
</dbReference>
<evidence type="ECO:0000313" key="10">
    <source>
        <dbReference type="Proteomes" id="UP000562929"/>
    </source>
</evidence>
<evidence type="ECO:0000256" key="7">
    <source>
        <dbReference type="PIRSR" id="PIRSR001589-3"/>
    </source>
</evidence>
<protein>
    <submittedName>
        <fullName evidence="9">Asparagine synthase</fullName>
    </submittedName>
</protein>
<evidence type="ECO:0000256" key="4">
    <source>
        <dbReference type="ARBA" id="ARBA00022962"/>
    </source>
</evidence>
<dbReference type="OrthoDB" id="409189at2759"/>
<dbReference type="GO" id="GO:0005524">
    <property type="term" value="F:ATP binding"/>
    <property type="evidence" value="ECO:0007669"/>
    <property type="project" value="UniProtKB-KW"/>
</dbReference>
<dbReference type="InterPro" id="IPR033738">
    <property type="entry name" value="AsnB_N"/>
</dbReference>
<accession>A0A8H4Q788</accession>
<keyword evidence="4" id="KW-0315">Glutamine amidotransferase</keyword>
<dbReference type="EMBL" id="JAACLJ010000004">
    <property type="protein sequence ID" value="KAF4587875.1"/>
    <property type="molecule type" value="Genomic_DNA"/>
</dbReference>
<proteinExistence type="inferred from homology"/>
<dbReference type="SUPFAM" id="SSF52402">
    <property type="entry name" value="Adenine nucleotide alpha hydrolases-like"/>
    <property type="match status" value="1"/>
</dbReference>
<dbReference type="InterPro" id="IPR006426">
    <property type="entry name" value="Asn_synth_AEB"/>
</dbReference>
<name>A0A8H4Q788_9HYPO</name>
<keyword evidence="10" id="KW-1185">Reference proteome</keyword>
<feature type="binding site" evidence="6">
    <location>
        <position position="124"/>
    </location>
    <ligand>
        <name>L-glutamine</name>
        <dbReference type="ChEBI" id="CHEBI:58359"/>
    </ligand>
</feature>
<evidence type="ECO:0000256" key="2">
    <source>
        <dbReference type="ARBA" id="ARBA00022741"/>
    </source>
</evidence>
<comment type="caution">
    <text evidence="9">The sequence shown here is derived from an EMBL/GenBank/DDBJ whole genome shotgun (WGS) entry which is preliminary data.</text>
</comment>
<evidence type="ECO:0000256" key="3">
    <source>
        <dbReference type="ARBA" id="ARBA00022840"/>
    </source>
</evidence>
<dbReference type="Gene3D" id="3.60.20.10">
    <property type="entry name" value="Glutamine Phosphoribosylpyrophosphate, subunit 1, domain 1"/>
    <property type="match status" value="1"/>
</dbReference>
<dbReference type="AlphaFoldDB" id="A0A8H4Q788"/>
<dbReference type="PROSITE" id="PS51278">
    <property type="entry name" value="GATASE_TYPE_2"/>
    <property type="match status" value="1"/>
</dbReference>
<evidence type="ECO:0000256" key="5">
    <source>
        <dbReference type="PIRNR" id="PIRNR001589"/>
    </source>
</evidence>
<dbReference type="SUPFAM" id="SSF56235">
    <property type="entry name" value="N-terminal nucleophile aminohydrolases (Ntn hydrolases)"/>
    <property type="match status" value="1"/>
</dbReference>
<evidence type="ECO:0000259" key="8">
    <source>
        <dbReference type="PROSITE" id="PS51278"/>
    </source>
</evidence>
<keyword evidence="3 5" id="KW-0067">ATP-binding</keyword>
<dbReference type="GO" id="GO:0004066">
    <property type="term" value="F:asparagine synthase (glutamine-hydrolyzing) activity"/>
    <property type="evidence" value="ECO:0007669"/>
    <property type="project" value="InterPro"/>
</dbReference>
<dbReference type="InterPro" id="IPR051786">
    <property type="entry name" value="ASN_synthetase/amidase"/>
</dbReference>